<dbReference type="GO" id="GO:0048046">
    <property type="term" value="C:apoplast"/>
    <property type="evidence" value="ECO:0007669"/>
    <property type="project" value="UniProtKB-SubCell"/>
</dbReference>
<evidence type="ECO:0000256" key="5">
    <source>
        <dbReference type="ARBA" id="ARBA00022723"/>
    </source>
</evidence>
<evidence type="ECO:0000256" key="7">
    <source>
        <dbReference type="ARBA" id="ARBA00023211"/>
    </source>
</evidence>
<dbReference type="SUPFAM" id="SSF51182">
    <property type="entry name" value="RmlC-like cupins"/>
    <property type="match status" value="1"/>
</dbReference>
<keyword evidence="4 10" id="KW-0964">Secreted</keyword>
<feature type="binding site" evidence="8">
    <location>
        <position position="17"/>
    </location>
    <ligand>
        <name>oxalate</name>
        <dbReference type="ChEBI" id="CHEBI:30623"/>
    </ligand>
</feature>
<gene>
    <name evidence="12" type="ORF">IFM89_006727</name>
</gene>
<evidence type="ECO:0000259" key="11">
    <source>
        <dbReference type="SMART" id="SM00835"/>
    </source>
</evidence>
<dbReference type="Gene3D" id="2.60.120.10">
    <property type="entry name" value="Jelly Rolls"/>
    <property type="match status" value="1"/>
</dbReference>
<keyword evidence="7 8" id="KW-0464">Manganese</keyword>
<dbReference type="InterPro" id="IPR014710">
    <property type="entry name" value="RmlC-like_jellyroll"/>
</dbReference>
<proteinExistence type="inferred from homology"/>
<comment type="similarity">
    <text evidence="2 10">Belongs to the germin family.</text>
</comment>
<feature type="binding site" evidence="8">
    <location>
        <position position="22"/>
    </location>
    <ligand>
        <name>oxalate</name>
        <dbReference type="ChEBI" id="CHEBI:30623"/>
    </ligand>
</feature>
<keyword evidence="13" id="KW-1185">Reference proteome</keyword>
<dbReference type="AlphaFoldDB" id="A0A835HP55"/>
<dbReference type="Pfam" id="PF00190">
    <property type="entry name" value="Cupin_1"/>
    <property type="match status" value="1"/>
</dbReference>
<feature type="binding site" evidence="9">
    <location>
        <position position="22"/>
    </location>
    <ligand>
        <name>Mn(2+)</name>
        <dbReference type="ChEBI" id="CHEBI:29035"/>
    </ligand>
</feature>
<evidence type="ECO:0000256" key="6">
    <source>
        <dbReference type="ARBA" id="ARBA00023157"/>
    </source>
</evidence>
<evidence type="ECO:0000313" key="12">
    <source>
        <dbReference type="EMBL" id="KAF9604445.1"/>
    </source>
</evidence>
<keyword evidence="6" id="KW-1015">Disulfide bond</keyword>
<evidence type="ECO:0000256" key="10">
    <source>
        <dbReference type="RuleBase" id="RU366015"/>
    </source>
</evidence>
<evidence type="ECO:0000256" key="1">
    <source>
        <dbReference type="ARBA" id="ARBA00004271"/>
    </source>
</evidence>
<dbReference type="PRINTS" id="PR00325">
    <property type="entry name" value="GERMIN"/>
</dbReference>
<protein>
    <recommendedName>
        <fullName evidence="10">Germin-like protein</fullName>
    </recommendedName>
</protein>
<dbReference type="PROSITE" id="PS00725">
    <property type="entry name" value="GERMIN"/>
    <property type="match status" value="1"/>
</dbReference>
<dbReference type="PANTHER" id="PTHR31238">
    <property type="entry name" value="GERMIN-LIKE PROTEIN SUBFAMILY 3 MEMBER 3"/>
    <property type="match status" value="1"/>
</dbReference>
<feature type="domain" description="Cupin type-1" evidence="11">
    <location>
        <begin position="1"/>
        <end position="105"/>
    </location>
</feature>
<dbReference type="InterPro" id="IPR011051">
    <property type="entry name" value="RmlC_Cupin_sf"/>
</dbReference>
<evidence type="ECO:0000256" key="8">
    <source>
        <dbReference type="PIRSR" id="PIRSR601929-1"/>
    </source>
</evidence>
<feature type="binding site" evidence="9">
    <location>
        <position position="61"/>
    </location>
    <ligand>
        <name>Mn(2+)</name>
        <dbReference type="ChEBI" id="CHEBI:29035"/>
    </ligand>
</feature>
<keyword evidence="3 10" id="KW-0052">Apoplast</keyword>
<comment type="subcellular location">
    <subcellularLocation>
        <location evidence="1 10">Secreted</location>
        <location evidence="1 10">Extracellular space</location>
        <location evidence="1 10">Apoplast</location>
    </subcellularLocation>
</comment>
<feature type="binding site" evidence="9">
    <location>
        <position position="17"/>
    </location>
    <ligand>
        <name>Mn(2+)</name>
        <dbReference type="ChEBI" id="CHEBI:29035"/>
    </ligand>
</feature>
<evidence type="ECO:0000256" key="4">
    <source>
        <dbReference type="ARBA" id="ARBA00022525"/>
    </source>
</evidence>
<dbReference type="GO" id="GO:0030145">
    <property type="term" value="F:manganese ion binding"/>
    <property type="evidence" value="ECO:0007669"/>
    <property type="project" value="UniProtKB-UniRule"/>
</dbReference>
<feature type="binding site" evidence="9">
    <location>
        <position position="15"/>
    </location>
    <ligand>
        <name>Mn(2+)</name>
        <dbReference type="ChEBI" id="CHEBI:29035"/>
    </ligand>
</feature>
<keyword evidence="5 8" id="KW-0479">Metal-binding</keyword>
<dbReference type="InterPro" id="IPR006045">
    <property type="entry name" value="Cupin_1"/>
</dbReference>
<sequence>MARADIAANGLVPLHWHPRASEIAHLLQGFVLVGFVDTSNKLFTQQRRQGDSFVFPKGMVHFIYNLDSSRPALILSGLNSQNPGAELAAIASFTAKPLIPDEVLEK</sequence>
<accession>A0A835HP55</accession>
<dbReference type="SMART" id="SM00835">
    <property type="entry name" value="Cupin_1"/>
    <property type="match status" value="1"/>
</dbReference>
<dbReference type="InterPro" id="IPR001929">
    <property type="entry name" value="Germin"/>
</dbReference>
<name>A0A835HP55_9MAGN</name>
<evidence type="ECO:0000256" key="3">
    <source>
        <dbReference type="ARBA" id="ARBA00022523"/>
    </source>
</evidence>
<dbReference type="InterPro" id="IPR019780">
    <property type="entry name" value="Germin_Mn-BS"/>
</dbReference>
<dbReference type="OrthoDB" id="1921208at2759"/>
<comment type="caution">
    <text evidence="12">The sequence shown here is derived from an EMBL/GenBank/DDBJ whole genome shotgun (WGS) entry which is preliminary data.</text>
</comment>
<evidence type="ECO:0000256" key="2">
    <source>
        <dbReference type="ARBA" id="ARBA00007456"/>
    </source>
</evidence>
<evidence type="ECO:0000313" key="13">
    <source>
        <dbReference type="Proteomes" id="UP000631114"/>
    </source>
</evidence>
<dbReference type="Proteomes" id="UP000631114">
    <property type="component" value="Unassembled WGS sequence"/>
</dbReference>
<dbReference type="EMBL" id="JADFTS010000005">
    <property type="protein sequence ID" value="KAF9604445.1"/>
    <property type="molecule type" value="Genomic_DNA"/>
</dbReference>
<reference evidence="12 13" key="1">
    <citation type="submission" date="2020-10" db="EMBL/GenBank/DDBJ databases">
        <title>The Coptis chinensis genome and diversification of protoberbering-type alkaloids.</title>
        <authorList>
            <person name="Wang B."/>
            <person name="Shu S."/>
            <person name="Song C."/>
            <person name="Liu Y."/>
        </authorList>
    </citation>
    <scope>NUCLEOTIDE SEQUENCE [LARGE SCALE GENOMIC DNA]</scope>
    <source>
        <strain evidence="12">HL-2020</strain>
        <tissue evidence="12">Leaf</tissue>
    </source>
</reference>
<evidence type="ECO:0000256" key="9">
    <source>
        <dbReference type="PIRSR" id="PIRSR601929-2"/>
    </source>
</evidence>
<organism evidence="12 13">
    <name type="scientific">Coptis chinensis</name>
    <dbReference type="NCBI Taxonomy" id="261450"/>
    <lineage>
        <taxon>Eukaryota</taxon>
        <taxon>Viridiplantae</taxon>
        <taxon>Streptophyta</taxon>
        <taxon>Embryophyta</taxon>
        <taxon>Tracheophyta</taxon>
        <taxon>Spermatophyta</taxon>
        <taxon>Magnoliopsida</taxon>
        <taxon>Ranunculales</taxon>
        <taxon>Ranunculaceae</taxon>
        <taxon>Coptidoideae</taxon>
        <taxon>Coptis</taxon>
    </lineage>
</organism>